<dbReference type="SMART" id="SM00436">
    <property type="entry name" value="TOP1Bc"/>
    <property type="match status" value="1"/>
</dbReference>
<dbReference type="InterPro" id="IPR003602">
    <property type="entry name" value="Topo_IA_DNA-bd_dom"/>
</dbReference>
<feature type="site" description="Interaction with DNA" evidence="10">
    <location>
        <position position="153"/>
    </location>
</feature>
<dbReference type="InterPro" id="IPR028612">
    <property type="entry name" value="Topoisom_1_IA"/>
</dbReference>
<dbReference type="InterPro" id="IPR005733">
    <property type="entry name" value="TopoI_bac-type"/>
</dbReference>
<evidence type="ECO:0000256" key="5">
    <source>
        <dbReference type="ARBA" id="ARBA00022833"/>
    </source>
</evidence>
<dbReference type="PROSITE" id="PS50880">
    <property type="entry name" value="TOPRIM"/>
    <property type="match status" value="1"/>
</dbReference>
<keyword evidence="9 10" id="KW-0413">Isomerase</keyword>
<dbReference type="CDD" id="cd03363">
    <property type="entry name" value="TOPRIM_TopoIA_TopoI"/>
    <property type="match status" value="1"/>
</dbReference>
<evidence type="ECO:0000256" key="2">
    <source>
        <dbReference type="ARBA" id="ARBA00009446"/>
    </source>
</evidence>
<dbReference type="Pfam" id="PF01751">
    <property type="entry name" value="Toprim"/>
    <property type="match status" value="1"/>
</dbReference>
<dbReference type="Proteomes" id="UP000233517">
    <property type="component" value="Unassembled WGS sequence"/>
</dbReference>
<feature type="active site" description="O-(5'-phospho-DNA)-tyrosine intermediate" evidence="10">
    <location>
        <position position="290"/>
    </location>
</feature>
<dbReference type="PANTHER" id="PTHR42785:SF1">
    <property type="entry name" value="DNA TOPOISOMERASE"/>
    <property type="match status" value="1"/>
</dbReference>
<dbReference type="PANTHER" id="PTHR42785">
    <property type="entry name" value="DNA TOPOISOMERASE, TYPE IA, CORE"/>
    <property type="match status" value="1"/>
</dbReference>
<feature type="site" description="Interaction with DNA" evidence="10">
    <location>
        <position position="138"/>
    </location>
</feature>
<evidence type="ECO:0000313" key="14">
    <source>
        <dbReference type="Proteomes" id="UP000233517"/>
    </source>
</evidence>
<dbReference type="InterPro" id="IPR013825">
    <property type="entry name" value="Topo_IA_cen_sub2"/>
</dbReference>
<evidence type="ECO:0000256" key="9">
    <source>
        <dbReference type="ARBA" id="ARBA00023235"/>
    </source>
</evidence>
<dbReference type="Gene3D" id="1.10.460.10">
    <property type="entry name" value="Topoisomerase I, domain 2"/>
    <property type="match status" value="1"/>
</dbReference>
<dbReference type="Gene3D" id="2.70.20.10">
    <property type="entry name" value="Topoisomerase I, domain 3"/>
    <property type="match status" value="1"/>
</dbReference>
<keyword evidence="6" id="KW-0460">Magnesium</keyword>
<comment type="catalytic activity">
    <reaction evidence="1 10">
        <text>ATP-independent breakage of single-stranded DNA, followed by passage and rejoining.</text>
        <dbReference type="EC" id="5.6.2.1"/>
    </reaction>
</comment>
<dbReference type="GO" id="GO:0008270">
    <property type="term" value="F:zinc ion binding"/>
    <property type="evidence" value="ECO:0007669"/>
    <property type="project" value="UniProtKB-KW"/>
</dbReference>
<feature type="site" description="Interaction with DNA" evidence="10">
    <location>
        <position position="146"/>
    </location>
</feature>
<evidence type="ECO:0000256" key="4">
    <source>
        <dbReference type="ARBA" id="ARBA00022771"/>
    </source>
</evidence>
<evidence type="ECO:0000256" key="3">
    <source>
        <dbReference type="ARBA" id="ARBA00022723"/>
    </source>
</evidence>
<feature type="region of interest" description="Interaction with DNA" evidence="10">
    <location>
        <begin position="161"/>
        <end position="166"/>
    </location>
</feature>
<name>A0A2N2EA54_9BACT</name>
<dbReference type="GO" id="GO:0003677">
    <property type="term" value="F:DNA binding"/>
    <property type="evidence" value="ECO:0007669"/>
    <property type="project" value="UniProtKB-KW"/>
</dbReference>
<feature type="site" description="Interaction with DNA" evidence="10">
    <location>
        <position position="480"/>
    </location>
</feature>
<dbReference type="Pfam" id="PF01396">
    <property type="entry name" value="Zn_ribbon_Top1"/>
    <property type="match status" value="3"/>
</dbReference>
<feature type="domain" description="Topo IA-type catalytic" evidence="12">
    <location>
        <begin position="127"/>
        <end position="549"/>
    </location>
</feature>
<evidence type="ECO:0000256" key="1">
    <source>
        <dbReference type="ARBA" id="ARBA00000213"/>
    </source>
</evidence>
<dbReference type="SUPFAM" id="SSF57783">
    <property type="entry name" value="Zinc beta-ribbon"/>
    <property type="match status" value="3"/>
</dbReference>
<feature type="site" description="Interaction with DNA" evidence="10">
    <location>
        <position position="292"/>
    </location>
</feature>
<dbReference type="InterPro" id="IPR023405">
    <property type="entry name" value="Topo_IA_core_domain"/>
</dbReference>
<dbReference type="PROSITE" id="PS00396">
    <property type="entry name" value="TOPO_IA_1"/>
    <property type="match status" value="1"/>
</dbReference>
<dbReference type="HAMAP" id="MF_00952">
    <property type="entry name" value="Topoisom_1_prok"/>
    <property type="match status" value="1"/>
</dbReference>
<keyword evidence="8 10" id="KW-0238">DNA-binding</keyword>
<evidence type="ECO:0000259" key="12">
    <source>
        <dbReference type="PROSITE" id="PS52039"/>
    </source>
</evidence>
<dbReference type="InterPro" id="IPR013497">
    <property type="entry name" value="Topo_IA_cen"/>
</dbReference>
<dbReference type="CDD" id="cd00186">
    <property type="entry name" value="TOP1Ac"/>
    <property type="match status" value="1"/>
</dbReference>
<keyword evidence="3" id="KW-0479">Metal-binding</keyword>
<evidence type="ECO:0000256" key="6">
    <source>
        <dbReference type="ARBA" id="ARBA00022842"/>
    </source>
</evidence>
<proteinExistence type="inferred from homology"/>
<dbReference type="SMART" id="SM00493">
    <property type="entry name" value="TOPRIM"/>
    <property type="match status" value="1"/>
</dbReference>
<feature type="site" description="Interaction with DNA" evidence="10">
    <location>
        <position position="137"/>
    </location>
</feature>
<dbReference type="Gene3D" id="3.30.65.10">
    <property type="entry name" value="Bacterial Topoisomerase I, domain 1"/>
    <property type="match status" value="3"/>
</dbReference>
<dbReference type="InterPro" id="IPR013826">
    <property type="entry name" value="Topo_IA_cen_sub3"/>
</dbReference>
<protein>
    <recommendedName>
        <fullName evidence="10">DNA topoisomerase 1</fullName>
        <ecNumber evidence="10">5.6.2.1</ecNumber>
    </recommendedName>
    <alternativeName>
        <fullName evidence="10">DNA topoisomerase I</fullName>
    </alternativeName>
</protein>
<comment type="subunit">
    <text evidence="10">Monomer.</text>
</comment>
<evidence type="ECO:0000256" key="8">
    <source>
        <dbReference type="ARBA" id="ARBA00023125"/>
    </source>
</evidence>
<evidence type="ECO:0000256" key="10">
    <source>
        <dbReference type="HAMAP-Rule" id="MF_00952"/>
    </source>
</evidence>
<dbReference type="InterPro" id="IPR034149">
    <property type="entry name" value="TOPRIM_TopoI"/>
</dbReference>
<dbReference type="GO" id="GO:0003917">
    <property type="term" value="F:DNA topoisomerase type I (single strand cut, ATP-independent) activity"/>
    <property type="evidence" value="ECO:0007669"/>
    <property type="project" value="UniProtKB-UniRule"/>
</dbReference>
<feature type="domain" description="Toprim" evidence="11">
    <location>
        <begin position="1"/>
        <end position="111"/>
    </location>
</feature>
<dbReference type="AlphaFoldDB" id="A0A2N2EA54"/>
<sequence length="736" mass="84305">MDLIIVESPTKAKTISKFLDKNYKVESSFGHVRDLPQKELGVDLENNFEPKYIIPSKAKTKVSNLKKLAKTADSVILAADEDREGEAIAWHLFQALGLKKENSKRIVFHEITKDAILEAIKNPREIDQKMVDAQQARRVLDRLVGYKLSPLLWKKVAKGLSAGRVQSVAVRLIVEREREIKAFVAQEYWDIEALLEKDNNIFSSKLLKINKKSLGKFHFKNEEETKDIIVSLKKGEWEIENIESKESKKNPAPPFITSTLQQGANRRFGFSAKQTMMVAQKLYELGHITYMRTDSLNLSEKFKGEAESYIKDKHGDKYLPKIKKIFKNKSKNAQEAHEAIRPSNVFNDPEKLSAKLDKQQAKLYQLIWQRAVASQMSEAVLDTVTVDILAGEKKEYIFRANGQTIKFNGYLEVYPEKVSENELPKLEIKNKLNLNKLEKNQHFTQAPSRYSDASLVKEMEKHGIGRPSTYAPTIATIIDRNYVNRDDRKKLFPTDIAFIVIDLLVAHFNNIVNYKFTAEMENDLDKISLGEKEWRPVLKNFWDPFYKNLKEKDKELDRKAFSPEEESNEICDKCGAKMIIKTGRYGKFLACSAFPECKNIKSIKREGEEEKPEDSQEMSDLKEKYKDEKCEKCGAEMIIRKGRFGLFLGCSAYPKCKNLKNVNKDGEKELELDCPLCKEGKIVKKFSRRGVFYACNAYPKCKNAYFGKPTGGICSKCGSLIVEDKNGTRCSNKSCE</sequence>
<dbReference type="EMBL" id="PHAI01000001">
    <property type="protein sequence ID" value="PKM91605.1"/>
    <property type="molecule type" value="Genomic_DNA"/>
</dbReference>
<keyword evidence="7 10" id="KW-0799">Topoisomerase</keyword>
<dbReference type="Gene3D" id="3.40.50.140">
    <property type="match status" value="1"/>
</dbReference>
<dbReference type="InterPro" id="IPR023406">
    <property type="entry name" value="Topo_IA_AS"/>
</dbReference>
<dbReference type="Gene3D" id="1.10.290.10">
    <property type="entry name" value="Topoisomerase I, domain 4"/>
    <property type="match status" value="1"/>
</dbReference>
<evidence type="ECO:0000313" key="13">
    <source>
        <dbReference type="EMBL" id="PKM91605.1"/>
    </source>
</evidence>
<comment type="similarity">
    <text evidence="2 10">Belongs to the type IA topoisomerase family.</text>
</comment>
<dbReference type="PROSITE" id="PS52039">
    <property type="entry name" value="TOPO_IA_2"/>
    <property type="match status" value="1"/>
</dbReference>
<comment type="caution">
    <text evidence="13">The sequence shown here is derived from an EMBL/GenBank/DDBJ whole genome shotgun (WGS) entry which is preliminary data.</text>
</comment>
<reference evidence="13 14" key="1">
    <citation type="journal article" date="2017" name="ISME J.">
        <title>Potential for microbial H2 and metal transformations associated with novel bacteria and archaea in deep terrestrial subsurface sediments.</title>
        <authorList>
            <person name="Hernsdorf A.W."/>
            <person name="Amano Y."/>
            <person name="Miyakawa K."/>
            <person name="Ise K."/>
            <person name="Suzuki Y."/>
            <person name="Anantharaman K."/>
            <person name="Probst A."/>
            <person name="Burstein D."/>
            <person name="Thomas B.C."/>
            <person name="Banfield J.F."/>
        </authorList>
    </citation>
    <scope>NUCLEOTIDE SEQUENCE [LARGE SCALE GENOMIC DNA]</scope>
    <source>
        <strain evidence="13">HGW-Falkowbacteria-1</strain>
    </source>
</reference>
<feature type="site" description="Interaction with DNA" evidence="10">
    <location>
        <position position="31"/>
    </location>
</feature>
<evidence type="ECO:0000256" key="7">
    <source>
        <dbReference type="ARBA" id="ARBA00023029"/>
    </source>
</evidence>
<dbReference type="Pfam" id="PF01131">
    <property type="entry name" value="Topoisom_bac"/>
    <property type="match status" value="1"/>
</dbReference>
<organism evidence="13 14">
    <name type="scientific">Candidatus Falkowbacteria bacterium HGW-Falkowbacteria-1</name>
    <dbReference type="NCBI Taxonomy" id="2013768"/>
    <lineage>
        <taxon>Bacteria</taxon>
        <taxon>Candidatus Falkowiibacteriota</taxon>
    </lineage>
</organism>
<feature type="site" description="Interaction with DNA" evidence="10">
    <location>
        <position position="141"/>
    </location>
</feature>
<dbReference type="InterPro" id="IPR003601">
    <property type="entry name" value="Topo_IA_2"/>
</dbReference>
<dbReference type="GO" id="GO:0005694">
    <property type="term" value="C:chromosome"/>
    <property type="evidence" value="ECO:0007669"/>
    <property type="project" value="InterPro"/>
</dbReference>
<dbReference type="InterPro" id="IPR000380">
    <property type="entry name" value="Topo_IA"/>
</dbReference>
<dbReference type="InterPro" id="IPR013824">
    <property type="entry name" value="Topo_IA_cen_sub1"/>
</dbReference>
<evidence type="ECO:0000259" key="11">
    <source>
        <dbReference type="PROSITE" id="PS50880"/>
    </source>
</evidence>
<accession>A0A2N2EA54</accession>
<gene>
    <name evidence="10" type="primary">topA</name>
    <name evidence="13" type="ORF">CVU82_00105</name>
</gene>
<dbReference type="SMART" id="SM00437">
    <property type="entry name" value="TOP1Ac"/>
    <property type="match status" value="1"/>
</dbReference>
<dbReference type="InterPro" id="IPR006171">
    <property type="entry name" value="TOPRIM_dom"/>
</dbReference>
<keyword evidence="5" id="KW-0862">Zinc</keyword>
<dbReference type="PRINTS" id="PR00417">
    <property type="entry name" value="PRTPISMRASEI"/>
</dbReference>
<dbReference type="EC" id="5.6.2.1" evidence="10"/>
<dbReference type="SUPFAM" id="SSF56712">
    <property type="entry name" value="Prokaryotic type I DNA topoisomerase"/>
    <property type="match status" value="1"/>
</dbReference>
<dbReference type="NCBIfam" id="TIGR01051">
    <property type="entry name" value="topA_bact"/>
    <property type="match status" value="1"/>
</dbReference>
<keyword evidence="4" id="KW-0863">Zinc-finger</keyword>
<comment type="function">
    <text evidence="10">Releases the supercoiling and torsional tension of DNA, which is introduced during the DNA replication and transcription, by transiently cleaving and rejoining one strand of the DNA duplex. Introduces a single-strand break via transesterification at a target site in duplex DNA. The scissile phosphodiester is attacked by the catalytic tyrosine of the enzyme, resulting in the formation of a DNA-(5'-phosphotyrosyl)-enzyme intermediate and the expulsion of a 3'-OH DNA strand. The free DNA strand then undergoes passage around the unbroken strand, thus removing DNA supercoils. Finally, in the religation step, the DNA 3'-OH attacks the covalent intermediate to expel the active-site tyrosine and restore the DNA phosphodiester backbone.</text>
</comment>
<dbReference type="GO" id="GO:0006265">
    <property type="term" value="P:DNA topological change"/>
    <property type="evidence" value="ECO:0007669"/>
    <property type="project" value="UniProtKB-UniRule"/>
</dbReference>
<dbReference type="InterPro" id="IPR013498">
    <property type="entry name" value="Topo_IA_Znf"/>
</dbReference>